<reference evidence="2" key="1">
    <citation type="journal article" date="2019" name="Int. J. Syst. Evol. Microbiol.">
        <title>The Global Catalogue of Microorganisms (GCM) 10K type strain sequencing project: providing services to taxonomists for standard genome sequencing and annotation.</title>
        <authorList>
            <consortium name="The Broad Institute Genomics Platform"/>
            <consortium name="The Broad Institute Genome Sequencing Center for Infectious Disease"/>
            <person name="Wu L."/>
            <person name="Ma J."/>
        </authorList>
    </citation>
    <scope>NUCLEOTIDE SEQUENCE [LARGE SCALE GENOMIC DNA]</scope>
    <source>
        <strain evidence="2">CECT 7398</strain>
    </source>
</reference>
<accession>A0ABT8BZJ2</accession>
<gene>
    <name evidence="1" type="ORF">QWZ16_21900</name>
</gene>
<proteinExistence type="predicted"/>
<evidence type="ECO:0000313" key="1">
    <source>
        <dbReference type="EMBL" id="MDN3612252.1"/>
    </source>
</evidence>
<comment type="caution">
    <text evidence="1">The sequence shown here is derived from an EMBL/GenBank/DDBJ whole genome shotgun (WGS) entry which is preliminary data.</text>
</comment>
<dbReference type="EMBL" id="JAUFQC010000027">
    <property type="protein sequence ID" value="MDN3612252.1"/>
    <property type="molecule type" value="Genomic_DNA"/>
</dbReference>
<name>A0ABT8BZJ2_9VIBR</name>
<evidence type="ECO:0000313" key="2">
    <source>
        <dbReference type="Proteomes" id="UP001238540"/>
    </source>
</evidence>
<sequence length="344" mass="38984">MAKKSEPAPTTKIEQWRPYLKWINNKGKVGEFKGNLKRGNNGVLNASIGATKAFTDSETTAAAKRDWNARHPWATDSGITEPYKTDRALLTPHHLISCNVTEKVLTRHFADIIENDIGYNVNSSHNLVLLPNSTVVACYLGVPPHEGGHKYELSAQETLDIERSSDAKIAGKRVWKSTFDVETQGYHAKVLKLVHQVIVKHFDCKDNIDHNKFIADMNQVSKKILKKLAEFQWLLHENGDDYHPDSHQGCRNTRLISSYVKGEGREKAMGRESSKRVTKNFPKLQTEPCTNREHTKDMEYFVHKLNKNDMRSRGMKVATEVEWVMSASTSKTPATQDNKQTETA</sequence>
<protein>
    <submittedName>
        <fullName evidence="1">AHH domain-containing protein</fullName>
    </submittedName>
</protein>
<keyword evidence="2" id="KW-1185">Reference proteome</keyword>
<dbReference type="RefSeq" id="WP_170882534.1">
    <property type="nucleotide sequence ID" value="NZ_JABEYA020000003.1"/>
</dbReference>
<organism evidence="1 2">
    <name type="scientific">Vibrio ostreicida</name>
    <dbReference type="NCBI Taxonomy" id="526588"/>
    <lineage>
        <taxon>Bacteria</taxon>
        <taxon>Pseudomonadati</taxon>
        <taxon>Pseudomonadota</taxon>
        <taxon>Gammaproteobacteria</taxon>
        <taxon>Vibrionales</taxon>
        <taxon>Vibrionaceae</taxon>
        <taxon>Vibrio</taxon>
    </lineage>
</organism>
<dbReference type="Proteomes" id="UP001238540">
    <property type="component" value="Unassembled WGS sequence"/>
</dbReference>